<organism evidence="2 3">
    <name type="scientific">Desmophyllum pertusum</name>
    <dbReference type="NCBI Taxonomy" id="174260"/>
    <lineage>
        <taxon>Eukaryota</taxon>
        <taxon>Metazoa</taxon>
        <taxon>Cnidaria</taxon>
        <taxon>Anthozoa</taxon>
        <taxon>Hexacorallia</taxon>
        <taxon>Scleractinia</taxon>
        <taxon>Caryophylliina</taxon>
        <taxon>Caryophylliidae</taxon>
        <taxon>Desmophyllum</taxon>
    </lineage>
</organism>
<dbReference type="OrthoDB" id="1939643at2759"/>
<keyword evidence="3" id="KW-1185">Reference proteome</keyword>
<evidence type="ECO:0000313" key="2">
    <source>
        <dbReference type="EMBL" id="KAJ7330625.1"/>
    </source>
</evidence>
<protein>
    <submittedName>
        <fullName evidence="2">Uncharacterized protein</fullName>
    </submittedName>
</protein>
<gene>
    <name evidence="2" type="ORF">OS493_022240</name>
</gene>
<dbReference type="AlphaFoldDB" id="A0A9W9YAW0"/>
<sequence length="202" mass="21697">MLHSESTKKTGNGVKPKRRKRSRVFSPYMYAPSRRASKADSSKISITTNSHDSTTESELRADTKTPRLQEEANETDIAERSWRKRTATIPITSGRAKRSRRTSERETVTESLAQGSETESSKDGRNMSGAALQNSDDDEINDVDSAAVHGVEDADTAAQAQPVAALKSILKSGGSVGRTSTDYSSHSHSEAGIGEGGAVLTL</sequence>
<feature type="compositionally biased region" description="Gly residues" evidence="1">
    <location>
        <begin position="193"/>
        <end position="202"/>
    </location>
</feature>
<evidence type="ECO:0000313" key="3">
    <source>
        <dbReference type="Proteomes" id="UP001163046"/>
    </source>
</evidence>
<proteinExistence type="predicted"/>
<reference evidence="2" key="1">
    <citation type="submission" date="2023-01" db="EMBL/GenBank/DDBJ databases">
        <title>Genome assembly of the deep-sea coral Lophelia pertusa.</title>
        <authorList>
            <person name="Herrera S."/>
            <person name="Cordes E."/>
        </authorList>
    </citation>
    <scope>NUCLEOTIDE SEQUENCE</scope>
    <source>
        <strain evidence="2">USNM1676648</strain>
        <tissue evidence="2">Polyp</tissue>
    </source>
</reference>
<feature type="compositionally biased region" description="Polar residues" evidence="1">
    <location>
        <begin position="42"/>
        <end position="52"/>
    </location>
</feature>
<accession>A0A9W9YAW0</accession>
<dbReference type="Proteomes" id="UP001163046">
    <property type="component" value="Unassembled WGS sequence"/>
</dbReference>
<dbReference type="EMBL" id="MU827792">
    <property type="protein sequence ID" value="KAJ7330625.1"/>
    <property type="molecule type" value="Genomic_DNA"/>
</dbReference>
<feature type="region of interest" description="Disordered" evidence="1">
    <location>
        <begin position="1"/>
        <end position="202"/>
    </location>
</feature>
<comment type="caution">
    <text evidence="2">The sequence shown here is derived from an EMBL/GenBank/DDBJ whole genome shotgun (WGS) entry which is preliminary data.</text>
</comment>
<feature type="compositionally biased region" description="Basic and acidic residues" evidence="1">
    <location>
        <begin position="53"/>
        <end position="70"/>
    </location>
</feature>
<evidence type="ECO:0000256" key="1">
    <source>
        <dbReference type="SAM" id="MobiDB-lite"/>
    </source>
</evidence>
<name>A0A9W9YAW0_9CNID</name>
<feature type="compositionally biased region" description="Low complexity" evidence="1">
    <location>
        <begin position="156"/>
        <end position="165"/>
    </location>
</feature>
<feature type="compositionally biased region" description="Polar residues" evidence="1">
    <location>
        <begin position="177"/>
        <end position="186"/>
    </location>
</feature>